<sequence length="326" mass="36385">MKAYFITLASSLLLCLSATAQQDAQFSQYMFNGIYINPAYAGYREQLNLSAFYRNQWTGLDGAPQTISFAADATANNERVGLALQLMSDKIGAESNTMAYLNYAYRIPVGDPDKGGRLALGIGAGIVNYQLNGSKLDPNDVADPVLLNQRRSILLPDARAGIYYSNDRIYAGLSVDNILVHYMHPNKDPEHYFPEKKMHAYLTAGGLVPLSESFLLKPSFMWKEDFAGPGSLDLNAFLLIAEKIWIGASYRTAFNVIKKKDLDPALKKPAAFVMLAEIYVAQKLRIGYGYDIPLNQLGDYNYGSHEISLGYFFTPRKARMLTPRYF</sequence>
<proteinExistence type="predicted"/>
<dbReference type="AlphaFoldDB" id="A0A1N6K0G7"/>
<dbReference type="OrthoDB" id="626665at2"/>
<name>A0A1N6K0G7_9BACT</name>
<gene>
    <name evidence="2" type="ORF">SAMN04488055_4821</name>
</gene>
<dbReference type="Pfam" id="PF11751">
    <property type="entry name" value="PorP_SprF"/>
    <property type="match status" value="1"/>
</dbReference>
<dbReference type="STRING" id="536979.SAMN04488055_4821"/>
<organism evidence="2 3">
    <name type="scientific">Chitinophaga niabensis</name>
    <dbReference type="NCBI Taxonomy" id="536979"/>
    <lineage>
        <taxon>Bacteria</taxon>
        <taxon>Pseudomonadati</taxon>
        <taxon>Bacteroidota</taxon>
        <taxon>Chitinophagia</taxon>
        <taxon>Chitinophagales</taxon>
        <taxon>Chitinophagaceae</taxon>
        <taxon>Chitinophaga</taxon>
    </lineage>
</organism>
<keyword evidence="3" id="KW-1185">Reference proteome</keyword>
<evidence type="ECO:0000313" key="2">
    <source>
        <dbReference type="EMBL" id="SIO50009.1"/>
    </source>
</evidence>
<evidence type="ECO:0000313" key="3">
    <source>
        <dbReference type="Proteomes" id="UP000185003"/>
    </source>
</evidence>
<dbReference type="NCBIfam" id="TIGR03519">
    <property type="entry name" value="T9SS_PorP_fam"/>
    <property type="match status" value="1"/>
</dbReference>
<evidence type="ECO:0000256" key="1">
    <source>
        <dbReference type="SAM" id="SignalP"/>
    </source>
</evidence>
<protein>
    <submittedName>
        <fullName evidence="2">Type IX secretion system membrane protein, PorP/SprF family</fullName>
    </submittedName>
</protein>
<dbReference type="EMBL" id="FSRA01000002">
    <property type="protein sequence ID" value="SIO50009.1"/>
    <property type="molecule type" value="Genomic_DNA"/>
</dbReference>
<feature type="chain" id="PRO_5012387707" evidence="1">
    <location>
        <begin position="21"/>
        <end position="326"/>
    </location>
</feature>
<dbReference type="InterPro" id="IPR019861">
    <property type="entry name" value="PorP/SprF_Bacteroidetes"/>
</dbReference>
<accession>A0A1N6K0G7</accession>
<reference evidence="2 3" key="1">
    <citation type="submission" date="2016-11" db="EMBL/GenBank/DDBJ databases">
        <authorList>
            <person name="Jaros S."/>
            <person name="Januszkiewicz K."/>
            <person name="Wedrychowicz H."/>
        </authorList>
    </citation>
    <scope>NUCLEOTIDE SEQUENCE [LARGE SCALE GENOMIC DNA]</scope>
    <source>
        <strain evidence="2 3">DSM 24787</strain>
    </source>
</reference>
<dbReference type="RefSeq" id="WP_074242115.1">
    <property type="nucleotide sequence ID" value="NZ_FSRA01000002.1"/>
</dbReference>
<feature type="signal peptide" evidence="1">
    <location>
        <begin position="1"/>
        <end position="20"/>
    </location>
</feature>
<keyword evidence="1" id="KW-0732">Signal</keyword>
<dbReference type="Proteomes" id="UP000185003">
    <property type="component" value="Unassembled WGS sequence"/>
</dbReference>